<dbReference type="Proteomes" id="UP000663992">
    <property type="component" value="Unassembled WGS sequence"/>
</dbReference>
<organism evidence="1 2">
    <name type="scientific">Bowmanella yangjiangensis</name>
    <dbReference type="NCBI Taxonomy" id="2811230"/>
    <lineage>
        <taxon>Bacteria</taxon>
        <taxon>Pseudomonadati</taxon>
        <taxon>Pseudomonadota</taxon>
        <taxon>Gammaproteobacteria</taxon>
        <taxon>Alteromonadales</taxon>
        <taxon>Alteromonadaceae</taxon>
        <taxon>Bowmanella</taxon>
    </lineage>
</organism>
<dbReference type="RefSeq" id="WP_206595905.1">
    <property type="nucleotide sequence ID" value="NZ_JAFKCS010000026.1"/>
</dbReference>
<dbReference type="EMBL" id="JAFKCS010000026">
    <property type="protein sequence ID" value="MBN7821951.1"/>
    <property type="molecule type" value="Genomic_DNA"/>
</dbReference>
<sequence length="284" mass="31196">MTTTHSCRCFIAGNLLFISLLVSFSAIFSCRAQTLKVITYAYPDIDRANAVSPIAMWLEKKHAAVVEIDVLKTLDDLRLRISQGDYSVALPNLTGYLLVISETQTVPILVPNQHPTASGYSSSIIGLHVPALDEWSQQGSLKAYAVWPNSASGGLIGRSWLKQNITKHYARIDFTFVGSHAKVAEHVSQDEGAIGILASQEFLKHTPPLKELWRSPQIPFGPLLCNPEQLDCATLTEDILKDKDGMRLILKGLQTGWSEFSESTELVSPVISTYQSLAEVISSP</sequence>
<comment type="caution">
    <text evidence="1">The sequence shown here is derived from an EMBL/GenBank/DDBJ whole genome shotgun (WGS) entry which is preliminary data.</text>
</comment>
<evidence type="ECO:0000313" key="2">
    <source>
        <dbReference type="Proteomes" id="UP000663992"/>
    </source>
</evidence>
<accession>A0ABS3CZY8</accession>
<dbReference type="Gene3D" id="3.40.190.10">
    <property type="entry name" value="Periplasmic binding protein-like II"/>
    <property type="match status" value="2"/>
</dbReference>
<proteinExistence type="predicted"/>
<name>A0ABS3CZY8_9ALTE</name>
<gene>
    <name evidence="1" type="ORF">J0A65_18940</name>
</gene>
<dbReference type="Pfam" id="PF12974">
    <property type="entry name" value="Phosphonate-bd"/>
    <property type="match status" value="1"/>
</dbReference>
<protein>
    <submittedName>
        <fullName evidence="1">PhnD/SsuA/transferrin family substrate-binding protein</fullName>
    </submittedName>
</protein>
<evidence type="ECO:0000313" key="1">
    <source>
        <dbReference type="EMBL" id="MBN7821951.1"/>
    </source>
</evidence>
<reference evidence="1 2" key="1">
    <citation type="submission" date="2021-03" db="EMBL/GenBank/DDBJ databases">
        <title>novel species isolated from a fishpond in China.</title>
        <authorList>
            <person name="Lu H."/>
            <person name="Cai Z."/>
        </authorList>
    </citation>
    <scope>NUCLEOTIDE SEQUENCE [LARGE SCALE GENOMIC DNA]</scope>
    <source>
        <strain evidence="1 2">Y57</strain>
    </source>
</reference>
<keyword evidence="2" id="KW-1185">Reference proteome</keyword>